<dbReference type="EMBL" id="PDJZ01000003">
    <property type="protein sequence ID" value="RXJ85127.1"/>
    <property type="molecule type" value="Genomic_DNA"/>
</dbReference>
<proteinExistence type="predicted"/>
<evidence type="ECO:0000313" key="2">
    <source>
        <dbReference type="Proteomes" id="UP000290870"/>
    </source>
</evidence>
<gene>
    <name evidence="1" type="ORF">CRU90_03990</name>
</gene>
<name>A0A4Q0ZF94_9BACT</name>
<accession>A0A4Q0ZF94</accession>
<organism evidence="1 2">
    <name type="scientific">Arcobacter cloacae</name>
    <dbReference type="NCBI Taxonomy" id="1054034"/>
    <lineage>
        <taxon>Bacteria</taxon>
        <taxon>Pseudomonadati</taxon>
        <taxon>Campylobacterota</taxon>
        <taxon>Epsilonproteobacteria</taxon>
        <taxon>Campylobacterales</taxon>
        <taxon>Arcobacteraceae</taxon>
        <taxon>Arcobacter</taxon>
    </lineage>
</organism>
<dbReference type="AlphaFoldDB" id="A0A4Q0ZF94"/>
<protein>
    <submittedName>
        <fullName evidence="1">Uncharacterized protein</fullName>
    </submittedName>
</protein>
<sequence length="82" mass="10101">MKKSFFIFYFFLISYLNGSEIESILRIKPEMKYEQNLRYENINKYKEKKEDEKNDYDFDIDIDLNSELMTIEGFKIDIKTKF</sequence>
<dbReference type="RefSeq" id="WP_128985989.1">
    <property type="nucleotide sequence ID" value="NZ_PDJZ01000003.1"/>
</dbReference>
<reference evidence="1 2" key="1">
    <citation type="submission" date="2017-10" db="EMBL/GenBank/DDBJ databases">
        <title>Genomics of the genus Arcobacter.</title>
        <authorList>
            <person name="Perez-Cataluna A."/>
            <person name="Figueras M.J."/>
        </authorList>
    </citation>
    <scope>NUCLEOTIDE SEQUENCE [LARGE SCALE GENOMIC DNA]</scope>
    <source>
        <strain evidence="1 2">F26</strain>
    </source>
</reference>
<evidence type="ECO:0000313" key="1">
    <source>
        <dbReference type="EMBL" id="RXJ85127.1"/>
    </source>
</evidence>
<dbReference type="Proteomes" id="UP000290870">
    <property type="component" value="Unassembled WGS sequence"/>
</dbReference>
<comment type="caution">
    <text evidence="1">The sequence shown here is derived from an EMBL/GenBank/DDBJ whole genome shotgun (WGS) entry which is preliminary data.</text>
</comment>